<feature type="chain" id="PRO_5043338252" description="RING-type domain-containing protein" evidence="11">
    <location>
        <begin position="19"/>
        <end position="501"/>
    </location>
</feature>
<feature type="region of interest" description="Disordered" evidence="9">
    <location>
        <begin position="482"/>
        <end position="501"/>
    </location>
</feature>
<evidence type="ECO:0000256" key="2">
    <source>
        <dbReference type="ARBA" id="ARBA00022692"/>
    </source>
</evidence>
<feature type="compositionally biased region" description="Basic and acidic residues" evidence="9">
    <location>
        <begin position="482"/>
        <end position="493"/>
    </location>
</feature>
<dbReference type="PANTHER" id="PTHR47168:SF1">
    <property type="entry name" value="OS02G0798600 PROTEIN"/>
    <property type="match status" value="1"/>
</dbReference>
<feature type="transmembrane region" description="Helical" evidence="10">
    <location>
        <begin position="240"/>
        <end position="265"/>
    </location>
</feature>
<organism evidence="13 14">
    <name type="scientific">Clathrus columnatus</name>
    <dbReference type="NCBI Taxonomy" id="1419009"/>
    <lineage>
        <taxon>Eukaryota</taxon>
        <taxon>Fungi</taxon>
        <taxon>Dikarya</taxon>
        <taxon>Basidiomycota</taxon>
        <taxon>Agaricomycotina</taxon>
        <taxon>Agaricomycetes</taxon>
        <taxon>Phallomycetidae</taxon>
        <taxon>Phallales</taxon>
        <taxon>Clathraceae</taxon>
        <taxon>Clathrus</taxon>
    </lineage>
</organism>
<evidence type="ECO:0000313" key="14">
    <source>
        <dbReference type="Proteomes" id="UP001050691"/>
    </source>
</evidence>
<evidence type="ECO:0000256" key="3">
    <source>
        <dbReference type="ARBA" id="ARBA00022723"/>
    </source>
</evidence>
<name>A0AAV4ZYW2_9AGAM</name>
<dbReference type="Gene3D" id="3.30.40.10">
    <property type="entry name" value="Zinc/RING finger domain, C3HC4 (zinc finger)"/>
    <property type="match status" value="1"/>
</dbReference>
<dbReference type="PANTHER" id="PTHR47168">
    <property type="entry name" value="RING ZINC FINGER DOMAIN SUPERFAMILY PROTEIN-RELATED"/>
    <property type="match status" value="1"/>
</dbReference>
<feature type="compositionally biased region" description="Low complexity" evidence="9">
    <location>
        <begin position="216"/>
        <end position="225"/>
    </location>
</feature>
<dbReference type="EMBL" id="BPWL01000001">
    <property type="protein sequence ID" value="GJJ06442.1"/>
    <property type="molecule type" value="Genomic_DNA"/>
</dbReference>
<dbReference type="AlphaFoldDB" id="A0AAV4ZYW2"/>
<keyword evidence="5" id="KW-0862">Zinc</keyword>
<evidence type="ECO:0000256" key="8">
    <source>
        <dbReference type="PROSITE-ProRule" id="PRU00175"/>
    </source>
</evidence>
<evidence type="ECO:0000256" key="6">
    <source>
        <dbReference type="ARBA" id="ARBA00022989"/>
    </source>
</evidence>
<dbReference type="PROSITE" id="PS50089">
    <property type="entry name" value="ZF_RING_2"/>
    <property type="match status" value="1"/>
</dbReference>
<keyword evidence="3" id="KW-0479">Metal-binding</keyword>
<keyword evidence="11" id="KW-0732">Signal</keyword>
<keyword evidence="4 8" id="KW-0863">Zinc-finger</keyword>
<evidence type="ECO:0000256" key="9">
    <source>
        <dbReference type="SAM" id="MobiDB-lite"/>
    </source>
</evidence>
<comment type="subcellular location">
    <subcellularLocation>
        <location evidence="1">Membrane</location>
        <topology evidence="1">Single-pass membrane protein</topology>
    </subcellularLocation>
</comment>
<dbReference type="CDD" id="cd16454">
    <property type="entry name" value="RING-H2_PA-TM-RING"/>
    <property type="match status" value="1"/>
</dbReference>
<dbReference type="InterPro" id="IPR001841">
    <property type="entry name" value="Znf_RING"/>
</dbReference>
<dbReference type="Pfam" id="PF13639">
    <property type="entry name" value="zf-RING_2"/>
    <property type="match status" value="1"/>
</dbReference>
<evidence type="ECO:0000256" key="1">
    <source>
        <dbReference type="ARBA" id="ARBA00004167"/>
    </source>
</evidence>
<dbReference type="InterPro" id="IPR013083">
    <property type="entry name" value="Znf_RING/FYVE/PHD"/>
</dbReference>
<feature type="signal peptide" evidence="11">
    <location>
        <begin position="1"/>
        <end position="18"/>
    </location>
</feature>
<dbReference type="InterPro" id="IPR051653">
    <property type="entry name" value="E3_ligase_sorting_rcpt"/>
</dbReference>
<keyword evidence="6 10" id="KW-1133">Transmembrane helix</keyword>
<dbReference type="GO" id="GO:0016020">
    <property type="term" value="C:membrane"/>
    <property type="evidence" value="ECO:0007669"/>
    <property type="project" value="UniProtKB-SubCell"/>
</dbReference>
<keyword evidence="7 10" id="KW-0472">Membrane</keyword>
<dbReference type="GO" id="GO:0008270">
    <property type="term" value="F:zinc ion binding"/>
    <property type="evidence" value="ECO:0007669"/>
    <property type="project" value="UniProtKB-KW"/>
</dbReference>
<reference evidence="13" key="1">
    <citation type="submission" date="2021-10" db="EMBL/GenBank/DDBJ databases">
        <title>De novo Genome Assembly of Clathrus columnatus (Basidiomycota, Fungi) Using Illumina and Nanopore Sequence Data.</title>
        <authorList>
            <person name="Ogiso-Tanaka E."/>
            <person name="Itagaki H."/>
            <person name="Hosoya T."/>
            <person name="Hosaka K."/>
        </authorList>
    </citation>
    <scope>NUCLEOTIDE SEQUENCE</scope>
    <source>
        <strain evidence="13">MO-923</strain>
    </source>
</reference>
<dbReference type="Proteomes" id="UP001050691">
    <property type="component" value="Unassembled WGS sequence"/>
</dbReference>
<evidence type="ECO:0000256" key="4">
    <source>
        <dbReference type="ARBA" id="ARBA00022771"/>
    </source>
</evidence>
<evidence type="ECO:0000256" key="7">
    <source>
        <dbReference type="ARBA" id="ARBA00023136"/>
    </source>
</evidence>
<feature type="region of interest" description="Disordered" evidence="9">
    <location>
        <begin position="216"/>
        <end position="235"/>
    </location>
</feature>
<evidence type="ECO:0000256" key="11">
    <source>
        <dbReference type="SAM" id="SignalP"/>
    </source>
</evidence>
<feature type="domain" description="RING-type" evidence="12">
    <location>
        <begin position="393"/>
        <end position="437"/>
    </location>
</feature>
<sequence length="501" mass="55069">MFFKAFLPFLLYAGRLFAYIPAVPTNDTGAIDPEDTSHLIMKYKSSVSYNDVVSFLMARPDSTGVVQILTSYKGALVHFSENGLTNDTANTPWVALVSCDMNVTDSPSKIDVFTLARNRGATGALLYSETAEACSINSVYFNSDPTLDVFMSENSTETRMFLSQFDNLSNASYSTYNPALLNENHQSIMNSISSNNTTTSGFIIVTMRAPDSFFVNDTDTNTTDTDQPDSGRSNNPNTGLAMIILYAITGCVSALFIVVILSGAIRAIRHPERYGPRAAGINGRGLPISGQTRTGGLGRAILDTFPVVKFGQSQEVDSSPPKKDGAETTAMELSLRSPSRNVNNQDEKTGQRRVAADEAMKPVSADTSALQAHSIAMDTVHDPEPSAMGHETCPICIVDFEEGDNIRVLPCEGKHKYHQTCVDPWLLELSSSCPLCREDFHALESMLSGSTAHEEIVTEQAGRTHRFTRYLRFARRRRNSLSRREQPFEEGNRENPWSLTS</sequence>
<evidence type="ECO:0000313" key="13">
    <source>
        <dbReference type="EMBL" id="GJJ06442.1"/>
    </source>
</evidence>
<comment type="caution">
    <text evidence="13">The sequence shown here is derived from an EMBL/GenBank/DDBJ whole genome shotgun (WGS) entry which is preliminary data.</text>
</comment>
<feature type="region of interest" description="Disordered" evidence="9">
    <location>
        <begin position="312"/>
        <end position="351"/>
    </location>
</feature>
<keyword evidence="14" id="KW-1185">Reference proteome</keyword>
<gene>
    <name evidence="13" type="ORF">Clacol_000634</name>
</gene>
<evidence type="ECO:0000256" key="10">
    <source>
        <dbReference type="SAM" id="Phobius"/>
    </source>
</evidence>
<proteinExistence type="predicted"/>
<dbReference type="SUPFAM" id="SSF57850">
    <property type="entry name" value="RING/U-box"/>
    <property type="match status" value="1"/>
</dbReference>
<evidence type="ECO:0000259" key="12">
    <source>
        <dbReference type="PROSITE" id="PS50089"/>
    </source>
</evidence>
<protein>
    <recommendedName>
        <fullName evidence="12">RING-type domain-containing protein</fullName>
    </recommendedName>
</protein>
<keyword evidence="2 10" id="KW-0812">Transmembrane</keyword>
<accession>A0AAV4ZYW2</accession>
<evidence type="ECO:0000256" key="5">
    <source>
        <dbReference type="ARBA" id="ARBA00022833"/>
    </source>
</evidence>